<evidence type="ECO:0000313" key="1">
    <source>
        <dbReference type="EMBL" id="AQT66963.1"/>
    </source>
</evidence>
<accession>A0A1U9NGA6</accession>
<reference evidence="2" key="1">
    <citation type="submission" date="2017-02" db="EMBL/GenBank/DDBJ databases">
        <title>Comparative genomics and description of representatives of a novel lineage of planctomycetes thriving in anoxic sediments.</title>
        <authorList>
            <person name="Spring S."/>
            <person name="Bunk B."/>
            <person name="Sproer C."/>
        </authorList>
    </citation>
    <scope>NUCLEOTIDE SEQUENCE [LARGE SCALE GENOMIC DNA]</scope>
    <source>
        <strain evidence="2">ST-NAGAB-D1</strain>
    </source>
</reference>
<dbReference type="EMBL" id="CP019791">
    <property type="protein sequence ID" value="AQT66963.1"/>
    <property type="molecule type" value="Genomic_DNA"/>
</dbReference>
<dbReference type="Proteomes" id="UP000189674">
    <property type="component" value="Chromosome"/>
</dbReference>
<sequence>MAKKKSSGLTPKQLRVIEDLFTGVDEMEILRKHKLSRKVFRRWMDEETFMGELRCRMRSAKLQSEMVISRYAQMAAMKLVQLTDSEKEETARKACLDIISLPMPEDKPVEDADDVRLAEGLTTQMASRLLEVMAGGGKAKKDS</sequence>
<evidence type="ECO:0000313" key="2">
    <source>
        <dbReference type="Proteomes" id="UP000189674"/>
    </source>
</evidence>
<proteinExistence type="predicted"/>
<evidence type="ECO:0008006" key="3">
    <source>
        <dbReference type="Google" id="ProtNLM"/>
    </source>
</evidence>
<keyword evidence="2" id="KW-1185">Reference proteome</keyword>
<dbReference type="KEGG" id="alus:STSP2_00101"/>
<organism evidence="1 2">
    <name type="scientific">Anaerohalosphaera lusitana</name>
    <dbReference type="NCBI Taxonomy" id="1936003"/>
    <lineage>
        <taxon>Bacteria</taxon>
        <taxon>Pseudomonadati</taxon>
        <taxon>Planctomycetota</taxon>
        <taxon>Phycisphaerae</taxon>
        <taxon>Sedimentisphaerales</taxon>
        <taxon>Anaerohalosphaeraceae</taxon>
        <taxon>Anaerohalosphaera</taxon>
    </lineage>
</organism>
<dbReference type="OrthoDB" id="289399at2"/>
<gene>
    <name evidence="1" type="ORF">STSP2_00101</name>
</gene>
<name>A0A1U9NGA6_9BACT</name>
<dbReference type="RefSeq" id="WP_146658831.1">
    <property type="nucleotide sequence ID" value="NZ_CP019791.1"/>
</dbReference>
<protein>
    <recommendedName>
        <fullName evidence="3">Homeodomain phBC6A51-type domain-containing protein</fullName>
    </recommendedName>
</protein>
<dbReference type="STRING" id="1936003.STSP2_00101"/>
<dbReference type="AlphaFoldDB" id="A0A1U9NGA6"/>